<dbReference type="InterPro" id="IPR052973">
    <property type="entry name" value="Fungal_sec-metab_reg_TF"/>
</dbReference>
<evidence type="ECO:0008006" key="4">
    <source>
        <dbReference type="Google" id="ProtNLM"/>
    </source>
</evidence>
<feature type="compositionally biased region" description="Polar residues" evidence="1">
    <location>
        <begin position="244"/>
        <end position="263"/>
    </location>
</feature>
<dbReference type="PANTHER" id="PTHR35392:SF3">
    <property type="entry name" value="ZN(2)-C6 FUNGAL-TYPE DOMAIN-CONTAINING PROTEIN"/>
    <property type="match status" value="1"/>
</dbReference>
<proteinExistence type="predicted"/>
<feature type="compositionally biased region" description="Basic and acidic residues" evidence="1">
    <location>
        <begin position="290"/>
        <end position="299"/>
    </location>
</feature>
<evidence type="ECO:0000313" key="3">
    <source>
        <dbReference type="Proteomes" id="UP000698800"/>
    </source>
</evidence>
<dbReference type="Proteomes" id="UP000698800">
    <property type="component" value="Unassembled WGS sequence"/>
</dbReference>
<feature type="region of interest" description="Disordered" evidence="1">
    <location>
        <begin position="1"/>
        <end position="36"/>
    </location>
</feature>
<accession>A0A9P8ID67</accession>
<protein>
    <recommendedName>
        <fullName evidence="4">Zn(2)-C6 fungal-type domain-containing protein</fullName>
    </recommendedName>
</protein>
<evidence type="ECO:0000256" key="1">
    <source>
        <dbReference type="SAM" id="MobiDB-lite"/>
    </source>
</evidence>
<dbReference type="EMBL" id="JAGHQL010000033">
    <property type="protein sequence ID" value="KAH0543407.1"/>
    <property type="molecule type" value="Genomic_DNA"/>
</dbReference>
<feature type="compositionally biased region" description="Polar residues" evidence="1">
    <location>
        <begin position="26"/>
        <end position="35"/>
    </location>
</feature>
<dbReference type="OrthoDB" id="5362630at2759"/>
<keyword evidence="3" id="KW-1185">Reference proteome</keyword>
<evidence type="ECO:0000313" key="2">
    <source>
        <dbReference type="EMBL" id="KAH0543407.1"/>
    </source>
</evidence>
<dbReference type="AlphaFoldDB" id="A0A9P8ID67"/>
<comment type="caution">
    <text evidence="2">The sequence shown here is derived from an EMBL/GenBank/DDBJ whole genome shotgun (WGS) entry which is preliminary data.</text>
</comment>
<gene>
    <name evidence="2" type="ORF">FGG08_002265</name>
</gene>
<sequence length="623" mass="69380">MDIGYPFAADSLGDPTQTRGERENYTSRSNDSTGDSEGYAVYGLPLRPAHYLPRELPGEGGYMSQNGSIWDAPSVPAPNTTGELPTVTGYTQAIWGCPPYSTSRYSADARSCSLSQGPVLNPAQLLMPNLTNDVDPTVNHSLPEEPTWHTLLDQQLVMGGPEAAWSQNDAQGFAGITHSDGWEGLQNFYGDDSFDNAHTATKNQSPTWPETAVCDWSRSLFATTGPSWNPQADGVPDVPYLSGESPSFSPDTQALVPSTQTSAAIVPNRPAERPPPSQSSHKQPKKVKHNEKQREKTKGVREAGACLRCRMYKKQCTEFGTCGTCEESLGTARLFVEPCYREHLSKVVAFRIGNSRMGEKTSEFPRLVWRRGESIREVELVYPFDHQFQSPPVLKLPVQKFEPKSGDILSEEWQAEGKVHVVELPPFASCESEKSLKRTVGTFMSQCHHPLLKRILMDVGTDEIVNLTMEEAVRYSNEHPSSVIHNALRIRSGVALIATTLSIQGNEKLDIKDIRGRTPTYFKIPLPTVLEYQIDTAAILVLKDLQDVLLGELHKLVFNGHRTEVWYEVFLVTFVLLSTLEYVYGKQQEYLNWHENTVWLPLIWFLSDGHLTARVAEPGVACE</sequence>
<feature type="region of interest" description="Disordered" evidence="1">
    <location>
        <begin position="225"/>
        <end position="299"/>
    </location>
</feature>
<organism evidence="2 3">
    <name type="scientific">Glutinoglossum americanum</name>
    <dbReference type="NCBI Taxonomy" id="1670608"/>
    <lineage>
        <taxon>Eukaryota</taxon>
        <taxon>Fungi</taxon>
        <taxon>Dikarya</taxon>
        <taxon>Ascomycota</taxon>
        <taxon>Pezizomycotina</taxon>
        <taxon>Geoglossomycetes</taxon>
        <taxon>Geoglossales</taxon>
        <taxon>Geoglossaceae</taxon>
        <taxon>Glutinoglossum</taxon>
    </lineage>
</organism>
<dbReference type="PANTHER" id="PTHR35392">
    <property type="entry name" value="ZN(II)2CYS6 TRANSCRIPTION FACTOR (EUROFUNG)-RELATED-RELATED"/>
    <property type="match status" value="1"/>
</dbReference>
<reference evidence="2" key="1">
    <citation type="submission" date="2021-03" db="EMBL/GenBank/DDBJ databases">
        <title>Comparative genomics and phylogenomic investigation of the class Geoglossomycetes provide insights into ecological specialization and systematics.</title>
        <authorList>
            <person name="Melie T."/>
            <person name="Pirro S."/>
            <person name="Miller A.N."/>
            <person name="Quandt A."/>
        </authorList>
    </citation>
    <scope>NUCLEOTIDE SEQUENCE</scope>
    <source>
        <strain evidence="2">GBOQ0MN5Z8</strain>
    </source>
</reference>
<name>A0A9P8ID67_9PEZI</name>